<proteinExistence type="predicted"/>
<evidence type="ECO:0000256" key="1">
    <source>
        <dbReference type="SAM" id="MobiDB-lite"/>
    </source>
</evidence>
<name>A0A163K1D0_ABSGL</name>
<feature type="compositionally biased region" description="Basic and acidic residues" evidence="1">
    <location>
        <begin position="31"/>
        <end position="40"/>
    </location>
</feature>
<dbReference type="Proteomes" id="UP000078561">
    <property type="component" value="Unassembled WGS sequence"/>
</dbReference>
<dbReference type="InParanoid" id="A0A163K1D0"/>
<dbReference type="OMA" id="MENDHQA"/>
<dbReference type="AlphaFoldDB" id="A0A163K1D0"/>
<dbReference type="EMBL" id="LT554417">
    <property type="protein sequence ID" value="SAM04835.1"/>
    <property type="molecule type" value="Genomic_DNA"/>
</dbReference>
<organism evidence="2">
    <name type="scientific">Absidia glauca</name>
    <name type="common">Pin mould</name>
    <dbReference type="NCBI Taxonomy" id="4829"/>
    <lineage>
        <taxon>Eukaryota</taxon>
        <taxon>Fungi</taxon>
        <taxon>Fungi incertae sedis</taxon>
        <taxon>Mucoromycota</taxon>
        <taxon>Mucoromycotina</taxon>
        <taxon>Mucoromycetes</taxon>
        <taxon>Mucorales</taxon>
        <taxon>Cunninghamellaceae</taxon>
        <taxon>Absidia</taxon>
    </lineage>
</organism>
<dbReference type="OrthoDB" id="2405052at2759"/>
<reference evidence="2" key="1">
    <citation type="submission" date="2016-04" db="EMBL/GenBank/DDBJ databases">
        <authorList>
            <person name="Evans L.H."/>
            <person name="Alamgir A."/>
            <person name="Owens N."/>
            <person name="Weber N.D."/>
            <person name="Virtaneva K."/>
            <person name="Barbian K."/>
            <person name="Babar A."/>
            <person name="Rosenke K."/>
        </authorList>
    </citation>
    <scope>NUCLEOTIDE SEQUENCE [LARGE SCALE GENOMIC DNA]</scope>
    <source>
        <strain evidence="2">CBS 101.48</strain>
    </source>
</reference>
<protein>
    <submittedName>
        <fullName evidence="2">Uncharacterized protein</fullName>
    </submittedName>
</protein>
<feature type="region of interest" description="Disordered" evidence="1">
    <location>
        <begin position="31"/>
        <end position="54"/>
    </location>
</feature>
<sequence>MTPTEDKFLETTPLDVTIKALTSQIEELKSLQKKQMENDHQASSGSGDSQRTEILEKEVRELRTLNAKAEYRIEILLNTLAKYDQQLGKKDL</sequence>
<evidence type="ECO:0000313" key="2">
    <source>
        <dbReference type="EMBL" id="SAM04835.1"/>
    </source>
</evidence>
<gene>
    <name evidence="2" type="primary">ABSGL_10701.1 scaffold 12033</name>
</gene>
<evidence type="ECO:0000313" key="3">
    <source>
        <dbReference type="Proteomes" id="UP000078561"/>
    </source>
</evidence>
<keyword evidence="3" id="KW-1185">Reference proteome</keyword>
<accession>A0A163K1D0</accession>